<dbReference type="PANTHER" id="PTHR12670">
    <property type="entry name" value="CERAMIDASE"/>
    <property type="match status" value="1"/>
</dbReference>
<sequence>MKIGAGVSIITPKSPMAMAGYSARHGNSTGTHDELKARAISLSLEGKEIAIVVCDLLAVGEDLVAEIRGICEATLGIPASNIMISATHTHQGPMGVSKYLDDTYPPFLVKKVVEAITQAKESQKNGKFRFVENNLTSVSQNRRNPEGPIEEVLKVLLATDQNDEVIASVMAYACHPTILENDNFLFSADFPGVANALLEKNLGGTSLFLQGTCGDLNPTWTAHDYANVKLNGEIVGASALVAALESMQVGTDRRAVNLSWSLDTPQTYFNGSSIGKPTFKSLQKLVKVDRGYPDNFENIDNDVSELEASLAADSSLMNVKSIQPKLSELRSRRNLWRRPNPRNIPGSDELEIQVIQISQDCAFVGLPGEFLVEVGKEIQRRSPIKNTIVVGYANGYYEYFPLSKHFAEHGYEIGASRYVKGSTEKMIDASIELLNAL</sequence>
<gene>
    <name evidence="2" type="ORF">UFOPK2646_01016</name>
</gene>
<dbReference type="GO" id="GO:0005576">
    <property type="term" value="C:extracellular region"/>
    <property type="evidence" value="ECO:0007669"/>
    <property type="project" value="TreeGrafter"/>
</dbReference>
<dbReference type="Pfam" id="PF04734">
    <property type="entry name" value="Ceramidase_alk"/>
    <property type="match status" value="1"/>
</dbReference>
<dbReference type="GO" id="GO:0046512">
    <property type="term" value="P:sphingosine biosynthetic process"/>
    <property type="evidence" value="ECO:0007669"/>
    <property type="project" value="TreeGrafter"/>
</dbReference>
<dbReference type="InterPro" id="IPR006823">
    <property type="entry name" value="Ceramidase_alk"/>
</dbReference>
<organism evidence="2">
    <name type="scientific">freshwater metagenome</name>
    <dbReference type="NCBI Taxonomy" id="449393"/>
    <lineage>
        <taxon>unclassified sequences</taxon>
        <taxon>metagenomes</taxon>
        <taxon>ecological metagenomes</taxon>
    </lineage>
</organism>
<dbReference type="GO" id="GO:0046514">
    <property type="term" value="P:ceramide catabolic process"/>
    <property type="evidence" value="ECO:0007669"/>
    <property type="project" value="InterPro"/>
</dbReference>
<evidence type="ECO:0000313" key="2">
    <source>
        <dbReference type="EMBL" id="CAB4711795.1"/>
    </source>
</evidence>
<dbReference type="GO" id="GO:0016020">
    <property type="term" value="C:membrane"/>
    <property type="evidence" value="ECO:0007669"/>
    <property type="project" value="GOC"/>
</dbReference>
<proteinExistence type="predicted"/>
<accession>A0A6J6QS23</accession>
<dbReference type="PANTHER" id="PTHR12670:SF1">
    <property type="entry name" value="NEUTRAL CERAMIDASE"/>
    <property type="match status" value="1"/>
</dbReference>
<dbReference type="GO" id="GO:0017040">
    <property type="term" value="F:N-acylsphingosine amidohydrolase activity"/>
    <property type="evidence" value="ECO:0007669"/>
    <property type="project" value="InterPro"/>
</dbReference>
<feature type="domain" description="Neutral/alkaline non-lysosomal ceramidase N-terminal" evidence="1">
    <location>
        <begin position="2"/>
        <end position="234"/>
    </location>
</feature>
<dbReference type="AlphaFoldDB" id="A0A6J6QS23"/>
<protein>
    <submittedName>
        <fullName evidence="2">Unannotated protein</fullName>
    </submittedName>
</protein>
<dbReference type="InterPro" id="IPR031329">
    <property type="entry name" value="NEUT/ALK_ceramidase_N"/>
</dbReference>
<dbReference type="EMBL" id="CAEZYB010000128">
    <property type="protein sequence ID" value="CAB4711795.1"/>
    <property type="molecule type" value="Genomic_DNA"/>
</dbReference>
<name>A0A6J6QS23_9ZZZZ</name>
<reference evidence="2" key="1">
    <citation type="submission" date="2020-05" db="EMBL/GenBank/DDBJ databases">
        <authorList>
            <person name="Chiriac C."/>
            <person name="Salcher M."/>
            <person name="Ghai R."/>
            <person name="Kavagutti S V."/>
        </authorList>
    </citation>
    <scope>NUCLEOTIDE SEQUENCE</scope>
</reference>
<dbReference type="GO" id="GO:0042759">
    <property type="term" value="P:long-chain fatty acid biosynthetic process"/>
    <property type="evidence" value="ECO:0007669"/>
    <property type="project" value="TreeGrafter"/>
</dbReference>
<evidence type="ECO:0000259" key="1">
    <source>
        <dbReference type="Pfam" id="PF04734"/>
    </source>
</evidence>